<proteinExistence type="predicted"/>
<sequence>MVTDSYGGLSLNEQPIINPPNYLESQEPDVNNELTEGSNNLLSGESCPHLVLNAENPIPKVGIEVVNEDLEHNCLESQEPDVNNELTEGSNNLLSGEISPHLVLNAENPIPKVGIEVVNEDLEHNDYEFFEEELNQNLDETNQLSIQAAVKENGTIQPEDNLRRKSLKSDIWRLSRQIQYRNPLTFEKFSENCRIFVGNGNAIQFWNDPWVNGKSLAILYPRIASIILAKDESLAEVWLRKEELFRWEFNFRRNLFVWEEEELERLIILLDGIQINIQMSPDHLSWNACSSKSYSVSSMYNLSLIPASSLFHYATPDLPLLCCCHLNLLQSLFHYATVPDFIVAAAIVAGYYLGMSRLLLNSC</sequence>
<organism evidence="1 2">
    <name type="scientific">Vaccinium darrowii</name>
    <dbReference type="NCBI Taxonomy" id="229202"/>
    <lineage>
        <taxon>Eukaryota</taxon>
        <taxon>Viridiplantae</taxon>
        <taxon>Streptophyta</taxon>
        <taxon>Embryophyta</taxon>
        <taxon>Tracheophyta</taxon>
        <taxon>Spermatophyta</taxon>
        <taxon>Magnoliopsida</taxon>
        <taxon>eudicotyledons</taxon>
        <taxon>Gunneridae</taxon>
        <taxon>Pentapetalae</taxon>
        <taxon>asterids</taxon>
        <taxon>Ericales</taxon>
        <taxon>Ericaceae</taxon>
        <taxon>Vaccinioideae</taxon>
        <taxon>Vaccinieae</taxon>
        <taxon>Vaccinium</taxon>
    </lineage>
</organism>
<comment type="caution">
    <text evidence="1">The sequence shown here is derived from an EMBL/GenBank/DDBJ whole genome shotgun (WGS) entry which is preliminary data.</text>
</comment>
<name>A0ACB7X2L4_9ERIC</name>
<dbReference type="EMBL" id="CM037152">
    <property type="protein sequence ID" value="KAH7834820.1"/>
    <property type="molecule type" value="Genomic_DNA"/>
</dbReference>
<dbReference type="Proteomes" id="UP000828048">
    <property type="component" value="Chromosome 2"/>
</dbReference>
<reference evidence="1 2" key="1">
    <citation type="journal article" date="2021" name="Hortic Res">
        <title>High-quality reference genome and annotation aids understanding of berry development for evergreen blueberry (Vaccinium darrowii).</title>
        <authorList>
            <person name="Yu J."/>
            <person name="Hulse-Kemp A.M."/>
            <person name="Babiker E."/>
            <person name="Staton M."/>
        </authorList>
    </citation>
    <scope>NUCLEOTIDE SEQUENCE [LARGE SCALE GENOMIC DNA]</scope>
    <source>
        <strain evidence="2">cv. NJ 8807/NJ 8810</strain>
        <tissue evidence="1">Young leaf</tissue>
    </source>
</reference>
<keyword evidence="2" id="KW-1185">Reference proteome</keyword>
<evidence type="ECO:0000313" key="2">
    <source>
        <dbReference type="Proteomes" id="UP000828048"/>
    </source>
</evidence>
<protein>
    <submittedName>
        <fullName evidence="1">Uncharacterized protein</fullName>
    </submittedName>
</protein>
<accession>A0ACB7X2L4</accession>
<gene>
    <name evidence="1" type="ORF">Vadar_020011</name>
</gene>
<evidence type="ECO:0000313" key="1">
    <source>
        <dbReference type="EMBL" id="KAH7834820.1"/>
    </source>
</evidence>